<keyword evidence="2" id="KW-0732">Signal</keyword>
<name>A0A2A2KHS9_9BILA</name>
<reference evidence="3 4" key="1">
    <citation type="journal article" date="2017" name="Curr. Biol.">
        <title>Genome architecture and evolution of a unichromosomal asexual nematode.</title>
        <authorList>
            <person name="Fradin H."/>
            <person name="Zegar C."/>
            <person name="Gutwein M."/>
            <person name="Lucas J."/>
            <person name="Kovtun M."/>
            <person name="Corcoran D."/>
            <person name="Baugh L.R."/>
            <person name="Kiontke K."/>
            <person name="Gunsalus K."/>
            <person name="Fitch D.H."/>
            <person name="Piano F."/>
        </authorList>
    </citation>
    <scope>NUCLEOTIDE SEQUENCE [LARGE SCALE GENOMIC DNA]</scope>
    <source>
        <strain evidence="3">PF1309</strain>
    </source>
</reference>
<evidence type="ECO:0000313" key="3">
    <source>
        <dbReference type="EMBL" id="PAV73596.1"/>
    </source>
</evidence>
<keyword evidence="4" id="KW-1185">Reference proteome</keyword>
<organism evidence="3 4">
    <name type="scientific">Diploscapter pachys</name>
    <dbReference type="NCBI Taxonomy" id="2018661"/>
    <lineage>
        <taxon>Eukaryota</taxon>
        <taxon>Metazoa</taxon>
        <taxon>Ecdysozoa</taxon>
        <taxon>Nematoda</taxon>
        <taxon>Chromadorea</taxon>
        <taxon>Rhabditida</taxon>
        <taxon>Rhabditina</taxon>
        <taxon>Rhabditomorpha</taxon>
        <taxon>Rhabditoidea</taxon>
        <taxon>Rhabditidae</taxon>
        <taxon>Diploscapter</taxon>
    </lineage>
</organism>
<gene>
    <name evidence="3" type="ORF">WR25_00776</name>
</gene>
<dbReference type="AlphaFoldDB" id="A0A2A2KHS9"/>
<accession>A0A2A2KHS9</accession>
<sequence>MGSGWNSIQWMAKALLIITAVSACPTKEFMPCVIQLNAQKVPFDTNILNVLSNITTEAKLLHTSAEDILAIDEMHTKHYAIIQQPQLHDNKHRIYEQITVMQVKCSERELEVERDHCESDDMICTSKVRLAEIATCTYTEIEEQCDHEAAEFYAQLQNTLTNKEYPVQCQYYLHNAKLVQQQQAAPRTVAAKERSKSPPVNRLPLEPIHTMSATTTTWRPKTSTTPLKIFPKKKFNQDVTRQNFIRRTQPKKSRAYLKTHTKAINTTLATRTALKEMRMRMKLGNLTAPTFPIFHVDTTLVGSTEPPQTQPYFPLFTTSKALFHSMVTTTPTPPSKMTSMPTTQRTTTPTPTPTPISTTTKIPTTTSRTFKFVFPTTTTTTTPTTTTTTTTTTTKATTTTSTAKPNPVKTTVKPFKFPAFTTKALETLKGILPKVIIKFTDEEPHLAHGPRPIPDSTLYYATSTLPPPPHNDNPMPRSNEKSFDIMRHFDFYSSTTAPITMTTPHWSKPYEFSFSPTRKAFVNSGSTSGKWMPWYYRPMGSTPSGMIINEGKTATTKPPMRFSSYHPTLLPPTPAPLYAHLTQQKSDSSLLNNDQPPVIPAIKGTGSGNQFPVNFDFEPAPKVDNPFKIEINWMDDPIMENPWYSQVTPRLYPTTTESPPVNSPLSAIQPIFNQFRSDTLNLTDIRSKANNYLSAALSAFTDSNDPTLHNDPWRTIIDAVAPTPPMKRLVMIQLE</sequence>
<feature type="chain" id="PRO_5012561923" evidence="2">
    <location>
        <begin position="24"/>
        <end position="735"/>
    </location>
</feature>
<feature type="signal peptide" evidence="2">
    <location>
        <begin position="1"/>
        <end position="23"/>
    </location>
</feature>
<evidence type="ECO:0000256" key="2">
    <source>
        <dbReference type="SAM" id="SignalP"/>
    </source>
</evidence>
<evidence type="ECO:0000313" key="4">
    <source>
        <dbReference type="Proteomes" id="UP000218231"/>
    </source>
</evidence>
<comment type="caution">
    <text evidence="3">The sequence shown here is derived from an EMBL/GenBank/DDBJ whole genome shotgun (WGS) entry which is preliminary data.</text>
</comment>
<dbReference type="OrthoDB" id="5779738at2759"/>
<dbReference type="Proteomes" id="UP000218231">
    <property type="component" value="Unassembled WGS sequence"/>
</dbReference>
<dbReference type="STRING" id="2018661.A0A2A2KHS9"/>
<evidence type="ECO:0000256" key="1">
    <source>
        <dbReference type="SAM" id="MobiDB-lite"/>
    </source>
</evidence>
<protein>
    <submittedName>
        <fullName evidence="3">Uncharacterized protein</fullName>
    </submittedName>
</protein>
<feature type="region of interest" description="Disordered" evidence="1">
    <location>
        <begin position="330"/>
        <end position="362"/>
    </location>
</feature>
<proteinExistence type="predicted"/>
<dbReference type="EMBL" id="LIAE01008565">
    <property type="protein sequence ID" value="PAV73596.1"/>
    <property type="molecule type" value="Genomic_DNA"/>
</dbReference>